<accession>A0AAN8P6F8</accession>
<feature type="compositionally biased region" description="Basic and acidic residues" evidence="1">
    <location>
        <begin position="361"/>
        <end position="381"/>
    </location>
</feature>
<organism evidence="4 5">
    <name type="scientific">Polyplax serrata</name>
    <name type="common">Common mouse louse</name>
    <dbReference type="NCBI Taxonomy" id="468196"/>
    <lineage>
        <taxon>Eukaryota</taxon>
        <taxon>Metazoa</taxon>
        <taxon>Ecdysozoa</taxon>
        <taxon>Arthropoda</taxon>
        <taxon>Hexapoda</taxon>
        <taxon>Insecta</taxon>
        <taxon>Pterygota</taxon>
        <taxon>Neoptera</taxon>
        <taxon>Paraneoptera</taxon>
        <taxon>Psocodea</taxon>
        <taxon>Troctomorpha</taxon>
        <taxon>Phthiraptera</taxon>
        <taxon>Anoplura</taxon>
        <taxon>Polyplacidae</taxon>
        <taxon>Polyplax</taxon>
    </lineage>
</organism>
<dbReference type="Gene3D" id="6.10.250.3170">
    <property type="match status" value="1"/>
</dbReference>
<dbReference type="GO" id="GO:0044545">
    <property type="term" value="C:NSL complex"/>
    <property type="evidence" value="ECO:0007669"/>
    <property type="project" value="TreeGrafter"/>
</dbReference>
<dbReference type="EMBL" id="JAWJWE010000003">
    <property type="protein sequence ID" value="KAK6639715.1"/>
    <property type="molecule type" value="Genomic_DNA"/>
</dbReference>
<dbReference type="PROSITE" id="PS52052">
    <property type="entry name" value="PEHE"/>
    <property type="match status" value="1"/>
</dbReference>
<dbReference type="InterPro" id="IPR026180">
    <property type="entry name" value="NSL1"/>
</dbReference>
<feature type="compositionally biased region" description="Basic and acidic residues" evidence="1">
    <location>
        <begin position="242"/>
        <end position="253"/>
    </location>
</feature>
<dbReference type="PANTHER" id="PTHR22443">
    <property type="entry name" value="NON-SPECIFIC LETHAL 1, ISOFORM M"/>
    <property type="match status" value="1"/>
</dbReference>
<feature type="compositionally biased region" description="Basic and acidic residues" evidence="1">
    <location>
        <begin position="545"/>
        <end position="564"/>
    </location>
</feature>
<feature type="compositionally biased region" description="Polar residues" evidence="1">
    <location>
        <begin position="528"/>
        <end position="543"/>
    </location>
</feature>
<name>A0AAN8P6F8_POLSC</name>
<feature type="region of interest" description="Disordered" evidence="1">
    <location>
        <begin position="617"/>
        <end position="645"/>
    </location>
</feature>
<dbReference type="PANTHER" id="PTHR22443:SF18">
    <property type="entry name" value="NON-SPECIFIC LETHAL 1, ISOFORM M"/>
    <property type="match status" value="1"/>
</dbReference>
<gene>
    <name evidence="4" type="ORF">RUM43_007990</name>
</gene>
<evidence type="ECO:0000313" key="4">
    <source>
        <dbReference type="EMBL" id="KAK6639715.1"/>
    </source>
</evidence>
<dbReference type="InterPro" id="IPR029332">
    <property type="entry name" value="PEHE_dom"/>
</dbReference>
<protein>
    <recommendedName>
        <fullName evidence="3">PEHE domain-containing protein</fullName>
    </recommendedName>
</protein>
<feature type="domain" description="PEHE" evidence="3">
    <location>
        <begin position="409"/>
        <end position="546"/>
    </location>
</feature>
<evidence type="ECO:0000259" key="3">
    <source>
        <dbReference type="PROSITE" id="PS52052"/>
    </source>
</evidence>
<dbReference type="Pfam" id="PF15275">
    <property type="entry name" value="PEHE"/>
    <property type="match status" value="1"/>
</dbReference>
<dbReference type="SMART" id="SM01300">
    <property type="entry name" value="PEHE"/>
    <property type="match status" value="1"/>
</dbReference>
<evidence type="ECO:0000256" key="2">
    <source>
        <dbReference type="SAM" id="SignalP"/>
    </source>
</evidence>
<comment type="caution">
    <text evidence="4">The sequence shown here is derived from an EMBL/GenBank/DDBJ whole genome shotgun (WGS) entry which is preliminary data.</text>
</comment>
<reference evidence="4 5" key="1">
    <citation type="submission" date="2023-10" db="EMBL/GenBank/DDBJ databases">
        <title>Genomes of two closely related lineages of the louse Polyplax serrata with different host specificities.</title>
        <authorList>
            <person name="Martinu J."/>
            <person name="Tarabai H."/>
            <person name="Stefka J."/>
            <person name="Hypsa V."/>
        </authorList>
    </citation>
    <scope>NUCLEOTIDE SEQUENCE [LARGE SCALE GENOMIC DNA]</scope>
    <source>
        <strain evidence="4">HR10_N</strain>
    </source>
</reference>
<feature type="region of interest" description="Disordered" evidence="1">
    <location>
        <begin position="476"/>
        <end position="571"/>
    </location>
</feature>
<proteinExistence type="predicted"/>
<feature type="region of interest" description="Disordered" evidence="1">
    <location>
        <begin position="66"/>
        <end position="85"/>
    </location>
</feature>
<feature type="region of interest" description="Disordered" evidence="1">
    <location>
        <begin position="315"/>
        <end position="381"/>
    </location>
</feature>
<dbReference type="Proteomes" id="UP001372834">
    <property type="component" value="Unassembled WGS sequence"/>
</dbReference>
<feature type="region of interest" description="Disordered" evidence="1">
    <location>
        <begin position="242"/>
        <end position="273"/>
    </location>
</feature>
<dbReference type="AlphaFoldDB" id="A0AAN8P6F8"/>
<feature type="chain" id="PRO_5042992726" description="PEHE domain-containing protein" evidence="2">
    <location>
        <begin position="19"/>
        <end position="661"/>
    </location>
</feature>
<evidence type="ECO:0000313" key="5">
    <source>
        <dbReference type="Proteomes" id="UP001372834"/>
    </source>
</evidence>
<sequence length="661" mass="75909">MNYGLMVFVIFIFSGNRALWRWSQDRAGVASRWTWLQAQISDLEYKIRQHTEYHRQIRAGKGPVVLGEEGTRRPQQRSTPPVSVNGYHGSLPGSVSINMKPNEETLNGTIPFQTNNCDPTMTACRTRPFVKSAYRKRKLLRTTGLHLVSKKAARPVTVRCGCRPPLSCALCTGRPDPTRPNRFEPFNVAERIASVDFSFHPVLSFPSDTSLTIHLDAMMRLHEWQAKANRCNVKLKFNKYSTNKDKDSSLDRRQRLKKKLKLSEHKSLRKIRKHTAAVLSAKLKKKWSTNQRKRRNLTNSEHLSLSLLKIKKNRKHSLRSNLDGDSEEDGDVSVKTVSGDRDGRSSRRTSPESSPGPFISSKDRCEKRERDRSEDGRRRREDDSYDIDNIVIPYSMAAVKRVEKLQYKEILTPKWRIVDDYDCPPGVASEDVKEPGLESETEDVSDEAYLERHNRCEESEKKKFMSYIKLPFAVRSRANRRTDSRAESSGANTPDPLSPLNPDHPESGSTVSPLTTPPSTPLSVLDEQYQQVNVRKRTTSSSRLHLRDKLERVSSDKDKEDRCSTPDFDDEVLPYEPRTYPLSDEVYEEMMKGMPEDHTPFMSFQHLPTTKNYNIDHRMPESPSTSSTISAVEEDPNDPEWTVVNGRDFKEDLECRPRNKR</sequence>
<evidence type="ECO:0000256" key="1">
    <source>
        <dbReference type="SAM" id="MobiDB-lite"/>
    </source>
</evidence>
<keyword evidence="2" id="KW-0732">Signal</keyword>
<feature type="signal peptide" evidence="2">
    <location>
        <begin position="1"/>
        <end position="18"/>
    </location>
</feature>
<dbReference type="GO" id="GO:0035035">
    <property type="term" value="F:histone acetyltransferase binding"/>
    <property type="evidence" value="ECO:0007669"/>
    <property type="project" value="TreeGrafter"/>
</dbReference>